<keyword evidence="5" id="KW-0349">Heme</keyword>
<feature type="transmembrane region" description="Helical" evidence="13">
    <location>
        <begin position="101"/>
        <end position="120"/>
    </location>
</feature>
<dbReference type="Pfam" id="PF01292">
    <property type="entry name" value="Ni_hydr_CYTB"/>
    <property type="match status" value="1"/>
</dbReference>
<feature type="transmembrane region" description="Helical" evidence="13">
    <location>
        <begin position="153"/>
        <end position="176"/>
    </location>
</feature>
<accession>Q07GW4</accession>
<evidence type="ECO:0000256" key="4">
    <source>
        <dbReference type="ARBA" id="ARBA00022475"/>
    </source>
</evidence>
<keyword evidence="11 13" id="KW-0472">Membrane</keyword>
<sequence length="193" mass="21106">MTDTTPATLALTDPRPHHDSLTQALHWISLIAVGSAIATGWIMEELPKGPTKLQVVNLHASFGVLILTLTLVRLLWRNAAPAVAPLERPWWLYVAAKAMQLALYVLLVAIPLSGVLMMAAKGRSFEVFGLFTFAPLMQLDRGLVHSLEEAHEVMANLMIGLVGLHTLAALMHQFVLKDGVMLRMSPFGRKAAN</sequence>
<evidence type="ECO:0000256" key="6">
    <source>
        <dbReference type="ARBA" id="ARBA00022692"/>
    </source>
</evidence>
<reference evidence="15" key="1">
    <citation type="submission" date="2006-09" db="EMBL/GenBank/DDBJ databases">
        <title>Complete sequence of Rhodopseudomonas palustris BisA53.</title>
        <authorList>
            <consortium name="US DOE Joint Genome Institute"/>
            <person name="Copeland A."/>
            <person name="Lucas S."/>
            <person name="Lapidus A."/>
            <person name="Barry K."/>
            <person name="Detter J.C."/>
            <person name="Glavina del Rio T."/>
            <person name="Hammon N."/>
            <person name="Israni S."/>
            <person name="Dalin E."/>
            <person name="Tice H."/>
            <person name="Pitluck S."/>
            <person name="Chain P."/>
            <person name="Malfatti S."/>
            <person name="Shin M."/>
            <person name="Vergez L."/>
            <person name="Schmutz J."/>
            <person name="Larimer F."/>
            <person name="Land M."/>
            <person name="Hauser L."/>
            <person name="Pelletier D.A."/>
            <person name="Kyrpides N."/>
            <person name="Kim E."/>
            <person name="Harwood C.S."/>
            <person name="Oda Y."/>
            <person name="Richardson P."/>
        </authorList>
    </citation>
    <scope>NUCLEOTIDE SEQUENCE [LARGE SCALE GENOMIC DNA]</scope>
    <source>
        <strain evidence="15">BisA53</strain>
    </source>
</reference>
<evidence type="ECO:0000256" key="12">
    <source>
        <dbReference type="ARBA" id="ARBA00037975"/>
    </source>
</evidence>
<dbReference type="OrthoDB" id="1247465at2"/>
<dbReference type="GO" id="GO:0020037">
    <property type="term" value="F:heme binding"/>
    <property type="evidence" value="ECO:0007669"/>
    <property type="project" value="TreeGrafter"/>
</dbReference>
<dbReference type="InterPro" id="IPR052168">
    <property type="entry name" value="Cytochrome_b561_oxidase"/>
</dbReference>
<protein>
    <submittedName>
        <fullName evidence="15">Cytochrome B561</fullName>
    </submittedName>
</protein>
<feature type="transmembrane region" description="Helical" evidence="13">
    <location>
        <begin position="24"/>
        <end position="43"/>
    </location>
</feature>
<comment type="similarity">
    <text evidence="12">Belongs to the cytochrome b561 family.</text>
</comment>
<dbReference type="EMBL" id="CP000463">
    <property type="protein sequence ID" value="ABJ08820.1"/>
    <property type="molecule type" value="Genomic_DNA"/>
</dbReference>
<evidence type="ECO:0000256" key="8">
    <source>
        <dbReference type="ARBA" id="ARBA00022982"/>
    </source>
</evidence>
<proteinExistence type="inferred from homology"/>
<evidence type="ECO:0000256" key="1">
    <source>
        <dbReference type="ARBA" id="ARBA00001970"/>
    </source>
</evidence>
<keyword evidence="10" id="KW-0408">Iron</keyword>
<evidence type="ECO:0000313" key="15">
    <source>
        <dbReference type="EMBL" id="ABJ08820.1"/>
    </source>
</evidence>
<evidence type="ECO:0000256" key="10">
    <source>
        <dbReference type="ARBA" id="ARBA00023004"/>
    </source>
</evidence>
<keyword evidence="8" id="KW-0249">Electron transport</keyword>
<comment type="subcellular location">
    <subcellularLocation>
        <location evidence="2">Cell membrane</location>
        <topology evidence="2">Multi-pass membrane protein</topology>
    </subcellularLocation>
</comment>
<feature type="domain" description="Cytochrome b561 bacterial/Ni-hydrogenase" evidence="14">
    <location>
        <begin position="17"/>
        <end position="185"/>
    </location>
</feature>
<keyword evidence="4" id="KW-1003">Cell membrane</keyword>
<evidence type="ECO:0000256" key="5">
    <source>
        <dbReference type="ARBA" id="ARBA00022617"/>
    </source>
</evidence>
<dbReference type="GO" id="GO:0022904">
    <property type="term" value="P:respiratory electron transport chain"/>
    <property type="evidence" value="ECO:0007669"/>
    <property type="project" value="InterPro"/>
</dbReference>
<dbReference type="InterPro" id="IPR011577">
    <property type="entry name" value="Cyt_b561_bac/Ni-Hgenase"/>
</dbReference>
<dbReference type="PANTHER" id="PTHR30529:SF3">
    <property type="entry name" value="CYTOCHROME B561 HOMOLOG 1"/>
    <property type="match status" value="1"/>
</dbReference>
<evidence type="ECO:0000256" key="13">
    <source>
        <dbReference type="SAM" id="Phobius"/>
    </source>
</evidence>
<evidence type="ECO:0000256" key="9">
    <source>
        <dbReference type="ARBA" id="ARBA00022989"/>
    </source>
</evidence>
<dbReference type="AlphaFoldDB" id="Q07GW4"/>
<dbReference type="KEGG" id="rpe:RPE_4901"/>
<dbReference type="SUPFAM" id="SSF81342">
    <property type="entry name" value="Transmembrane di-heme cytochromes"/>
    <property type="match status" value="1"/>
</dbReference>
<feature type="transmembrane region" description="Helical" evidence="13">
    <location>
        <begin position="55"/>
        <end position="76"/>
    </location>
</feature>
<keyword evidence="6 13" id="KW-0812">Transmembrane</keyword>
<dbReference type="HOGENOM" id="CLU_095321_3_0_5"/>
<keyword evidence="7" id="KW-0479">Metal-binding</keyword>
<dbReference type="STRING" id="316055.RPE_4901"/>
<evidence type="ECO:0000256" key="3">
    <source>
        <dbReference type="ARBA" id="ARBA00022448"/>
    </source>
</evidence>
<dbReference type="Gene3D" id="1.20.950.20">
    <property type="entry name" value="Transmembrane di-heme cytochromes, Chain C"/>
    <property type="match status" value="1"/>
</dbReference>
<dbReference type="InterPro" id="IPR016174">
    <property type="entry name" value="Di-haem_cyt_TM"/>
</dbReference>
<organism evidence="15">
    <name type="scientific">Rhodopseudomonas palustris (strain BisA53)</name>
    <dbReference type="NCBI Taxonomy" id="316055"/>
    <lineage>
        <taxon>Bacteria</taxon>
        <taxon>Pseudomonadati</taxon>
        <taxon>Pseudomonadota</taxon>
        <taxon>Alphaproteobacteria</taxon>
        <taxon>Hyphomicrobiales</taxon>
        <taxon>Nitrobacteraceae</taxon>
        <taxon>Rhodopseudomonas</taxon>
    </lineage>
</organism>
<gene>
    <name evidence="15" type="ordered locus">RPE_4901</name>
</gene>
<evidence type="ECO:0000259" key="14">
    <source>
        <dbReference type="Pfam" id="PF01292"/>
    </source>
</evidence>
<dbReference type="eggNOG" id="COG3038">
    <property type="taxonomic scope" value="Bacteria"/>
</dbReference>
<evidence type="ECO:0000256" key="2">
    <source>
        <dbReference type="ARBA" id="ARBA00004651"/>
    </source>
</evidence>
<keyword evidence="3" id="KW-0813">Transport</keyword>
<evidence type="ECO:0000256" key="11">
    <source>
        <dbReference type="ARBA" id="ARBA00023136"/>
    </source>
</evidence>
<keyword evidence="9 13" id="KW-1133">Transmembrane helix</keyword>
<comment type="cofactor">
    <cofactor evidence="1">
        <name>heme b</name>
        <dbReference type="ChEBI" id="CHEBI:60344"/>
    </cofactor>
</comment>
<evidence type="ECO:0000256" key="7">
    <source>
        <dbReference type="ARBA" id="ARBA00022723"/>
    </source>
</evidence>
<dbReference type="PANTHER" id="PTHR30529">
    <property type="entry name" value="CYTOCHROME B561"/>
    <property type="match status" value="1"/>
</dbReference>
<dbReference type="GO" id="GO:0046872">
    <property type="term" value="F:metal ion binding"/>
    <property type="evidence" value="ECO:0007669"/>
    <property type="project" value="UniProtKB-KW"/>
</dbReference>
<name>Q07GW4_RHOP5</name>
<dbReference type="GO" id="GO:0005886">
    <property type="term" value="C:plasma membrane"/>
    <property type="evidence" value="ECO:0007669"/>
    <property type="project" value="UniProtKB-SubCell"/>
</dbReference>
<dbReference type="GO" id="GO:0009055">
    <property type="term" value="F:electron transfer activity"/>
    <property type="evidence" value="ECO:0007669"/>
    <property type="project" value="InterPro"/>
</dbReference>